<evidence type="ECO:0000313" key="1">
    <source>
        <dbReference type="EMBL" id="KAK0434418.1"/>
    </source>
</evidence>
<organism evidence="1 2">
    <name type="scientific">Armillaria borealis</name>
    <dbReference type="NCBI Taxonomy" id="47425"/>
    <lineage>
        <taxon>Eukaryota</taxon>
        <taxon>Fungi</taxon>
        <taxon>Dikarya</taxon>
        <taxon>Basidiomycota</taxon>
        <taxon>Agaricomycotina</taxon>
        <taxon>Agaricomycetes</taxon>
        <taxon>Agaricomycetidae</taxon>
        <taxon>Agaricales</taxon>
        <taxon>Marasmiineae</taxon>
        <taxon>Physalacriaceae</taxon>
        <taxon>Armillaria</taxon>
    </lineage>
</organism>
<dbReference type="Proteomes" id="UP001175226">
    <property type="component" value="Unassembled WGS sequence"/>
</dbReference>
<reference evidence="1" key="1">
    <citation type="submission" date="2023-06" db="EMBL/GenBank/DDBJ databases">
        <authorList>
            <consortium name="Lawrence Berkeley National Laboratory"/>
            <person name="Ahrendt S."/>
            <person name="Sahu N."/>
            <person name="Indic B."/>
            <person name="Wong-Bajracharya J."/>
            <person name="Merenyi Z."/>
            <person name="Ke H.-M."/>
            <person name="Monk M."/>
            <person name="Kocsube S."/>
            <person name="Drula E."/>
            <person name="Lipzen A."/>
            <person name="Balint B."/>
            <person name="Henrissat B."/>
            <person name="Andreopoulos B."/>
            <person name="Martin F.M."/>
            <person name="Harder C.B."/>
            <person name="Rigling D."/>
            <person name="Ford K.L."/>
            <person name="Foster G.D."/>
            <person name="Pangilinan J."/>
            <person name="Papanicolaou A."/>
            <person name="Barry K."/>
            <person name="LaButti K."/>
            <person name="Viragh M."/>
            <person name="Koriabine M."/>
            <person name="Yan M."/>
            <person name="Riley R."/>
            <person name="Champramary S."/>
            <person name="Plett K.L."/>
            <person name="Tsai I.J."/>
            <person name="Slot J."/>
            <person name="Sipos G."/>
            <person name="Plett J."/>
            <person name="Nagy L.G."/>
            <person name="Grigoriev I.V."/>
        </authorList>
    </citation>
    <scope>NUCLEOTIDE SEQUENCE</scope>
    <source>
        <strain evidence="1">FPL87.14</strain>
    </source>
</reference>
<accession>A0AA39MHV6</accession>
<evidence type="ECO:0008006" key="3">
    <source>
        <dbReference type="Google" id="ProtNLM"/>
    </source>
</evidence>
<sequence length="472" mass="53663">MMLLRTGQSSEGLHSATLASVMEHIRLLKSEIVARDEQFQLQATSLNASRLLHEHDLAEQDLKNHKSVFAPIRRLPNDVLLLICLRIPRMPHRQICSGDDRDIIWEDITLHSHRWSHISLIINELVPAFQNSSCHFPLLRSVFLMTFKLTSPHICRLFSSAPLLQEFVFSGTIFMWREVARAVPLSQLVRLLVSVSMHKLDDVSPDIYACMTEVTVLEELCFHVSRREDRIIQPPAESNAQLLPTFVHNNIKKLDLDSGSLSILDQCSIPNLKELTISSGHGKYLSGSEVESADPGVEYLLRFVERSECNVETFVSSLSMPLSTFKSLWTQWSSSLTKLTITVTSVTRVDAVRELTFEDGKPGILPKLQHLILRTLEGISIFQDGSLLQMVSSRLTRPGSFRMLAIETRLTGEHVLSQDIITQMNRLREMRAVGIRAEFRVFLAKDREYLDHFETDGHFAKFLKELEKGVAL</sequence>
<dbReference type="AlphaFoldDB" id="A0AA39MHV6"/>
<gene>
    <name evidence="1" type="ORF">EV421DRAFT_1839740</name>
</gene>
<evidence type="ECO:0000313" key="2">
    <source>
        <dbReference type="Proteomes" id="UP001175226"/>
    </source>
</evidence>
<protein>
    <recommendedName>
        <fullName evidence="3">F-box domain-containing protein</fullName>
    </recommendedName>
</protein>
<proteinExistence type="predicted"/>
<dbReference type="EMBL" id="JAUEPT010000071">
    <property type="protein sequence ID" value="KAK0434418.1"/>
    <property type="molecule type" value="Genomic_DNA"/>
</dbReference>
<keyword evidence="2" id="KW-1185">Reference proteome</keyword>
<comment type="caution">
    <text evidence="1">The sequence shown here is derived from an EMBL/GenBank/DDBJ whole genome shotgun (WGS) entry which is preliminary data.</text>
</comment>
<name>A0AA39MHV6_9AGAR</name>